<dbReference type="EMBL" id="NCVQ01000008">
    <property type="protein sequence ID" value="PWZ15157.1"/>
    <property type="molecule type" value="Genomic_DNA"/>
</dbReference>
<reference evidence="2 3" key="1">
    <citation type="journal article" date="2018" name="Nat. Genet.">
        <title>Extensive intraspecific gene order and gene structural variations between Mo17 and other maize genomes.</title>
        <authorList>
            <person name="Sun S."/>
            <person name="Zhou Y."/>
            <person name="Chen J."/>
            <person name="Shi J."/>
            <person name="Zhao H."/>
            <person name="Zhao H."/>
            <person name="Song W."/>
            <person name="Zhang M."/>
            <person name="Cui Y."/>
            <person name="Dong X."/>
            <person name="Liu H."/>
            <person name="Ma X."/>
            <person name="Jiao Y."/>
            <person name="Wang B."/>
            <person name="Wei X."/>
            <person name="Stein J.C."/>
            <person name="Glaubitz J.C."/>
            <person name="Lu F."/>
            <person name="Yu G."/>
            <person name="Liang C."/>
            <person name="Fengler K."/>
            <person name="Li B."/>
            <person name="Rafalski A."/>
            <person name="Schnable P.S."/>
            <person name="Ware D.H."/>
            <person name="Buckler E.S."/>
            <person name="Lai J."/>
        </authorList>
    </citation>
    <scope>NUCLEOTIDE SEQUENCE [LARGE SCALE GENOMIC DNA]</scope>
    <source>
        <strain evidence="3">cv. Missouri 17</strain>
        <tissue evidence="2">Seedling</tissue>
    </source>
</reference>
<dbReference type="ExpressionAtlas" id="A0A3L6E4W8">
    <property type="expression patterns" value="baseline and differential"/>
</dbReference>
<proteinExistence type="predicted"/>
<dbReference type="AlphaFoldDB" id="A0A3L6E4W8"/>
<protein>
    <submittedName>
        <fullName evidence="2">Uncharacterized protein</fullName>
    </submittedName>
</protein>
<sequence>MSTKSVSRQSRCSGNDRTTDSADRIWVAFAQVVRVREEVRAAVAAEWSDRKIEQSTKDECREVFSLWIKLVCLFSYLKIFLSATFHLEGHDLLKQEYDRSKGASSTPDSGVQPGATTNEESAVEVAVPVVTIIVLLTRPPQVQMDPHGIWTGSSGYSKESIEWVQKRLSLLSEEMQLAETHMETMRREFAWLRSYLERLERTRGST</sequence>
<evidence type="ECO:0000256" key="1">
    <source>
        <dbReference type="SAM" id="MobiDB-lite"/>
    </source>
</evidence>
<feature type="compositionally biased region" description="Polar residues" evidence="1">
    <location>
        <begin position="102"/>
        <end position="119"/>
    </location>
</feature>
<evidence type="ECO:0000313" key="3">
    <source>
        <dbReference type="Proteomes" id="UP000251960"/>
    </source>
</evidence>
<accession>A0A3L6E4W8</accession>
<feature type="region of interest" description="Disordered" evidence="1">
    <location>
        <begin position="98"/>
        <end position="119"/>
    </location>
</feature>
<dbReference type="PANTHER" id="PTHR47666">
    <property type="entry name" value="PROTEIN VASCULAR ASSOCIATED DEATH 1, CHLOROPLASTIC"/>
    <property type="match status" value="1"/>
</dbReference>
<dbReference type="PANTHER" id="PTHR47666:SF1">
    <property type="entry name" value="PROTEIN VASCULAR ASSOCIATED DEATH 1, CHLOROPLASTIC"/>
    <property type="match status" value="1"/>
</dbReference>
<name>A0A3L6E4W8_MAIZE</name>
<comment type="caution">
    <text evidence="2">The sequence shown here is derived from an EMBL/GenBank/DDBJ whole genome shotgun (WGS) entry which is preliminary data.</text>
</comment>
<evidence type="ECO:0000313" key="2">
    <source>
        <dbReference type="EMBL" id="PWZ15157.1"/>
    </source>
</evidence>
<organism evidence="2 3">
    <name type="scientific">Zea mays</name>
    <name type="common">Maize</name>
    <dbReference type="NCBI Taxonomy" id="4577"/>
    <lineage>
        <taxon>Eukaryota</taxon>
        <taxon>Viridiplantae</taxon>
        <taxon>Streptophyta</taxon>
        <taxon>Embryophyta</taxon>
        <taxon>Tracheophyta</taxon>
        <taxon>Spermatophyta</taxon>
        <taxon>Magnoliopsida</taxon>
        <taxon>Liliopsida</taxon>
        <taxon>Poales</taxon>
        <taxon>Poaceae</taxon>
        <taxon>PACMAD clade</taxon>
        <taxon>Panicoideae</taxon>
        <taxon>Andropogonodae</taxon>
        <taxon>Andropogoneae</taxon>
        <taxon>Tripsacinae</taxon>
        <taxon>Zea</taxon>
    </lineage>
</organism>
<gene>
    <name evidence="2" type="ORF">Zm00014a_026378</name>
</gene>
<dbReference type="Proteomes" id="UP000251960">
    <property type="component" value="Chromosome 7"/>
</dbReference>